<evidence type="ECO:0000313" key="2">
    <source>
        <dbReference type="Proteomes" id="UP000185895"/>
    </source>
</evidence>
<accession>A0A1E7RA75</accession>
<dbReference type="Proteomes" id="UP000185895">
    <property type="component" value="Unassembled WGS sequence"/>
</dbReference>
<dbReference type="STRING" id="1262585.BJI46_12415"/>
<gene>
    <name evidence="1" type="ORF">BJI46_12415</name>
</gene>
<evidence type="ECO:0008006" key="3">
    <source>
        <dbReference type="Google" id="ProtNLM"/>
    </source>
</evidence>
<name>A0A1E7RA75_9GAMM</name>
<reference evidence="1 2" key="1">
    <citation type="submission" date="2016-09" db="EMBL/GenBank/DDBJ databases">
        <authorList>
            <person name="Capua I."/>
            <person name="De Benedictis P."/>
            <person name="Joannis T."/>
            <person name="Lombin L.H."/>
            <person name="Cattoli G."/>
        </authorList>
    </citation>
    <scope>NUCLEOTIDE SEQUENCE [LARGE SCALE GENOMIC DNA]</scope>
    <source>
        <strain evidence="1 2">ANC 4671</strain>
    </source>
</reference>
<dbReference type="AlphaFoldDB" id="A0A1E7RA75"/>
<dbReference type="InterPro" id="IPR035958">
    <property type="entry name" value="SecB-like_sf"/>
</dbReference>
<proteinExistence type="predicted"/>
<dbReference type="EMBL" id="MKKK01000021">
    <property type="protein sequence ID" value="OEY96175.1"/>
    <property type="molecule type" value="Genomic_DNA"/>
</dbReference>
<comment type="caution">
    <text evidence="1">The sequence shown here is derived from an EMBL/GenBank/DDBJ whole genome shotgun (WGS) entry which is preliminary data.</text>
</comment>
<dbReference type="SUPFAM" id="SSF54611">
    <property type="entry name" value="SecB-like"/>
    <property type="match status" value="1"/>
</dbReference>
<protein>
    <recommendedName>
        <fullName evidence="3">Preprotein translocase subunit SecB</fullName>
    </recommendedName>
</protein>
<dbReference type="OrthoDB" id="983047at2"/>
<keyword evidence="2" id="KW-1185">Reference proteome</keyword>
<dbReference type="Gene3D" id="3.10.420.10">
    <property type="entry name" value="SecB-like"/>
    <property type="match status" value="1"/>
</dbReference>
<organism evidence="1 2">
    <name type="scientific">Acinetobacter qingfengensis</name>
    <dbReference type="NCBI Taxonomy" id="1262585"/>
    <lineage>
        <taxon>Bacteria</taxon>
        <taxon>Pseudomonadati</taxon>
        <taxon>Pseudomonadota</taxon>
        <taxon>Gammaproteobacteria</taxon>
        <taxon>Moraxellales</taxon>
        <taxon>Moraxellaceae</taxon>
        <taxon>Acinetobacter</taxon>
    </lineage>
</organism>
<dbReference type="RefSeq" id="WP_070069777.1">
    <property type="nucleotide sequence ID" value="NZ_MKKK01000021.1"/>
</dbReference>
<evidence type="ECO:0000313" key="1">
    <source>
        <dbReference type="EMBL" id="OEY96175.1"/>
    </source>
</evidence>
<sequence>MSIRLLDYRAVRVHFIPSQALLEYFDEMQEEQAALPSIYYNSIFPETEDEDENDFLVHFKLDIKAPLPEGKEDDGILKVDFIARFSSKNPITQEFKDSNFPKVNAPAIAYPFIRAFVNNFFINSGYDPVLLPTYNFTKSVQEVAK</sequence>